<evidence type="ECO:0000256" key="1">
    <source>
        <dbReference type="ARBA" id="ARBA00023315"/>
    </source>
</evidence>
<comment type="catalytic activity">
    <reaction evidence="2">
        <text>a very-long-chain acyl-CoA + malonyl-CoA + H(+) = a very-long-chain 3-oxoacyl-CoA + CO2 + CoA</text>
        <dbReference type="Rhea" id="RHEA:32727"/>
        <dbReference type="ChEBI" id="CHEBI:15378"/>
        <dbReference type="ChEBI" id="CHEBI:16526"/>
        <dbReference type="ChEBI" id="CHEBI:57287"/>
        <dbReference type="ChEBI" id="CHEBI:57384"/>
        <dbReference type="ChEBI" id="CHEBI:90725"/>
        <dbReference type="ChEBI" id="CHEBI:90736"/>
        <dbReference type="EC" id="2.3.1.199"/>
    </reaction>
</comment>
<evidence type="ECO:0000313" key="4">
    <source>
        <dbReference type="EMBL" id="CAI0461089.1"/>
    </source>
</evidence>
<keyword evidence="5" id="KW-1185">Reference proteome</keyword>
<dbReference type="PANTHER" id="PTHR31561">
    <property type="entry name" value="3-KETOACYL-COA SYNTHASE"/>
    <property type="match status" value="1"/>
</dbReference>
<evidence type="ECO:0000313" key="5">
    <source>
        <dbReference type="Proteomes" id="UP001154282"/>
    </source>
</evidence>
<gene>
    <name evidence="4" type="ORF">LITE_LOCUS34781</name>
</gene>
<name>A0AAV0NRV5_9ROSI</name>
<proteinExistence type="predicted"/>
<comment type="caution">
    <text evidence="4">The sequence shown here is derived from an EMBL/GenBank/DDBJ whole genome shotgun (WGS) entry which is preliminary data.</text>
</comment>
<keyword evidence="1" id="KW-0808">Transferase</keyword>
<dbReference type="GO" id="GO:0016020">
    <property type="term" value="C:membrane"/>
    <property type="evidence" value="ECO:0007669"/>
    <property type="project" value="InterPro"/>
</dbReference>
<feature type="domain" description="FAE" evidence="3">
    <location>
        <begin position="30"/>
        <end position="97"/>
    </location>
</feature>
<protein>
    <recommendedName>
        <fullName evidence="3">FAE domain-containing protein</fullName>
    </recommendedName>
</protein>
<keyword evidence="1" id="KW-0012">Acyltransferase</keyword>
<reference evidence="4" key="1">
    <citation type="submission" date="2022-08" db="EMBL/GenBank/DDBJ databases">
        <authorList>
            <person name="Gutierrez-Valencia J."/>
        </authorList>
    </citation>
    <scope>NUCLEOTIDE SEQUENCE</scope>
</reference>
<accession>A0AAV0NRV5</accession>
<evidence type="ECO:0000259" key="3">
    <source>
        <dbReference type="Pfam" id="PF08392"/>
    </source>
</evidence>
<evidence type="ECO:0000256" key="2">
    <source>
        <dbReference type="ARBA" id="ARBA00047375"/>
    </source>
</evidence>
<dbReference type="EMBL" id="CAMGYJ010000008">
    <property type="protein sequence ID" value="CAI0461089.1"/>
    <property type="molecule type" value="Genomic_DNA"/>
</dbReference>
<dbReference type="Pfam" id="PF08392">
    <property type="entry name" value="FAE1_CUT1_RppA"/>
    <property type="match status" value="1"/>
</dbReference>
<dbReference type="InterPro" id="IPR016039">
    <property type="entry name" value="Thiolase-like"/>
</dbReference>
<dbReference type="AlphaFoldDB" id="A0AAV0NRV5"/>
<dbReference type="GO" id="GO:0009922">
    <property type="term" value="F:fatty acid elongase activity"/>
    <property type="evidence" value="ECO:0007669"/>
    <property type="project" value="UniProtKB-EC"/>
</dbReference>
<dbReference type="Proteomes" id="UP001154282">
    <property type="component" value="Unassembled WGS sequence"/>
</dbReference>
<dbReference type="SUPFAM" id="SSF53901">
    <property type="entry name" value="Thiolase-like"/>
    <property type="match status" value="1"/>
</dbReference>
<dbReference type="InterPro" id="IPR012392">
    <property type="entry name" value="3-ktacl-CoA_syn"/>
</dbReference>
<dbReference type="GO" id="GO:0006633">
    <property type="term" value="P:fatty acid biosynthetic process"/>
    <property type="evidence" value="ECO:0007669"/>
    <property type="project" value="InterPro"/>
</dbReference>
<organism evidence="4 5">
    <name type="scientific">Linum tenue</name>
    <dbReference type="NCBI Taxonomy" id="586396"/>
    <lineage>
        <taxon>Eukaryota</taxon>
        <taxon>Viridiplantae</taxon>
        <taxon>Streptophyta</taxon>
        <taxon>Embryophyta</taxon>
        <taxon>Tracheophyta</taxon>
        <taxon>Spermatophyta</taxon>
        <taxon>Magnoliopsida</taxon>
        <taxon>eudicotyledons</taxon>
        <taxon>Gunneridae</taxon>
        <taxon>Pentapetalae</taxon>
        <taxon>rosids</taxon>
        <taxon>fabids</taxon>
        <taxon>Malpighiales</taxon>
        <taxon>Linaceae</taxon>
        <taxon>Linum</taxon>
    </lineage>
</organism>
<sequence>MKVTIPGLTSFFLKLREAYIQVWDVGGNIRPKSVMEGSEGRPCLADAYVEVDEMVFSTIDWILAKIGIPPLEIDILVTTISLLSPAPSWTARILNRY</sequence>
<dbReference type="InterPro" id="IPR013601">
    <property type="entry name" value="FAE1_typ3_polyketide_synth"/>
</dbReference>